<feature type="chain" id="PRO_5002043443" description="SMP-LTD domain-containing protein" evidence="10">
    <location>
        <begin position="20"/>
        <end position="790"/>
    </location>
</feature>
<feature type="region of interest" description="Disordered" evidence="9">
    <location>
        <begin position="593"/>
        <end position="677"/>
    </location>
</feature>
<evidence type="ECO:0000256" key="6">
    <source>
        <dbReference type="ARBA" id="ARBA00023055"/>
    </source>
</evidence>
<evidence type="ECO:0000256" key="3">
    <source>
        <dbReference type="ARBA" id="ARBA00022692"/>
    </source>
</evidence>
<evidence type="ECO:0000256" key="5">
    <source>
        <dbReference type="ARBA" id="ARBA00022989"/>
    </source>
</evidence>
<feature type="compositionally biased region" description="Low complexity" evidence="9">
    <location>
        <begin position="656"/>
        <end position="671"/>
    </location>
</feature>
<dbReference type="EMBL" id="GBRH01215601">
    <property type="protein sequence ID" value="JAD82294.1"/>
    <property type="molecule type" value="Transcribed_RNA"/>
</dbReference>
<evidence type="ECO:0000256" key="7">
    <source>
        <dbReference type="ARBA" id="ARBA00023121"/>
    </source>
</evidence>
<dbReference type="PANTHER" id="PTHR13466:SF18">
    <property type="entry name" value="INTEGRAL MEMBRANE PROTEIN CONSERVED REGION (DUF2404)-RELATED"/>
    <property type="match status" value="1"/>
</dbReference>
<feature type="region of interest" description="Disordered" evidence="9">
    <location>
        <begin position="719"/>
        <end position="790"/>
    </location>
</feature>
<evidence type="ECO:0000256" key="8">
    <source>
        <dbReference type="ARBA" id="ARBA00023136"/>
    </source>
</evidence>
<evidence type="ECO:0000256" key="1">
    <source>
        <dbReference type="ARBA" id="ARBA00004586"/>
    </source>
</evidence>
<keyword evidence="7" id="KW-0446">Lipid-binding</keyword>
<evidence type="ECO:0000256" key="10">
    <source>
        <dbReference type="SAM" id="SignalP"/>
    </source>
</evidence>
<feature type="compositionally biased region" description="Polar residues" evidence="9">
    <location>
        <begin position="615"/>
        <end position="644"/>
    </location>
</feature>
<feature type="region of interest" description="Disordered" evidence="9">
    <location>
        <begin position="35"/>
        <end position="54"/>
    </location>
</feature>
<keyword evidence="5" id="KW-1133">Transmembrane helix</keyword>
<feature type="compositionally biased region" description="Low complexity" evidence="9">
    <location>
        <begin position="44"/>
        <end position="54"/>
    </location>
</feature>
<proteinExistence type="predicted"/>
<keyword evidence="8" id="KW-0472">Membrane</keyword>
<keyword evidence="2" id="KW-0813">Transport</keyword>
<evidence type="ECO:0000256" key="4">
    <source>
        <dbReference type="ARBA" id="ARBA00022824"/>
    </source>
</evidence>
<dbReference type="GO" id="GO:0006869">
    <property type="term" value="P:lipid transport"/>
    <property type="evidence" value="ECO:0007669"/>
    <property type="project" value="UniProtKB-KW"/>
</dbReference>
<feature type="signal peptide" evidence="10">
    <location>
        <begin position="1"/>
        <end position="19"/>
    </location>
</feature>
<evidence type="ECO:0000313" key="12">
    <source>
        <dbReference type="EMBL" id="JAD82294.1"/>
    </source>
</evidence>
<dbReference type="PANTHER" id="PTHR13466">
    <property type="entry name" value="TEX2 PROTEIN-RELATED"/>
    <property type="match status" value="1"/>
</dbReference>
<feature type="compositionally biased region" description="Low complexity" evidence="9">
    <location>
        <begin position="593"/>
        <end position="605"/>
    </location>
</feature>
<dbReference type="SUPFAM" id="SSF50729">
    <property type="entry name" value="PH domain-like"/>
    <property type="match status" value="1"/>
</dbReference>
<accession>A0A0A9D139</accession>
<sequence>MAVAFLLGFLFGLLALALAQGAVLLWALRSLRRPKGPPPPPPTDATAQLPDDAPLPCDKQGSMWMLEQEKIPKVSSNRLSAGSNQENKEKKNIVEVFPVNMLAKLQGHSLSLSGPDGSHITIDLLNCTAVAVSASNLPSRKWAKRYPIKLESKESEICKGSKVCFLYADTSWEKESWCKALRLASTVDKEKLKLHAMLTEEFRSYISSLNAGYPCFLKSSVFSGEEHVVLDTAVKTDGSSKVRRFLKKFAKKASIKASHESKTSPVLSKQYIKQPSTPSSSMGYNSQLFDSADTNVDEKLVDEGTLCWNLLFSRLFFDAKMNDEICKAIKARIQRTLSNIRTPVYIGEIMLNDLNLGKLPPYVRRMRVLPLDLNELWAFEVDFEYSSGILLHIETRLEVQEPELQKDIMKTTLKDDSGGDVNSDFLDSIEHYGNQFRSSQSLGSAMEDNGEADALRKSKITGWTSTYMSRWKYILHSIADHVSQVPFSLTLKVSSVRGTMRVHIKPSPSDQIWYGFTSMPELEWELESSVGDRKITNSHIASLISNRIKASLHQSLVLPNCESIPISWMISDKDDWVPRKVAPFIWLNPETTETASHTADTTTSHSQPGDAAVSSKATVSNRANKSSPPAPSTRSNESPKNTISVHGLNQEPAAEASTRQSSQVSASAASLESDDANDQLMMPLLSCREFQEEHDSRETRVGSSLERAVVVAAGEQQLPAASPEPGEDMKRKRGRRARVMDLGRRMGDKLEEKRRHMEEKGKHIVDKMRENARSNSLPDLERATPAPAPS</sequence>
<keyword evidence="10" id="KW-0732">Signal</keyword>
<evidence type="ECO:0000259" key="11">
    <source>
        <dbReference type="PROSITE" id="PS51847"/>
    </source>
</evidence>
<dbReference type="PROSITE" id="PS51847">
    <property type="entry name" value="SMP"/>
    <property type="match status" value="1"/>
</dbReference>
<dbReference type="InterPro" id="IPR031468">
    <property type="entry name" value="SMP_LBD"/>
</dbReference>
<keyword evidence="6" id="KW-0445">Lipid transport</keyword>
<dbReference type="CDD" id="cd21675">
    <property type="entry name" value="SMP_TEX2"/>
    <property type="match status" value="1"/>
</dbReference>
<reference evidence="12" key="1">
    <citation type="submission" date="2014-09" db="EMBL/GenBank/DDBJ databases">
        <authorList>
            <person name="Magalhaes I.L.F."/>
            <person name="Oliveira U."/>
            <person name="Santos F.R."/>
            <person name="Vidigal T.H.D.A."/>
            <person name="Brescovit A.D."/>
            <person name="Santos A.J."/>
        </authorList>
    </citation>
    <scope>NUCLEOTIDE SEQUENCE</scope>
    <source>
        <tissue evidence="12">Shoot tissue taken approximately 20 cm above the soil surface</tissue>
    </source>
</reference>
<feature type="domain" description="SMP-LTD" evidence="11">
    <location>
        <begin position="302"/>
        <end position="567"/>
    </location>
</feature>
<dbReference type="AlphaFoldDB" id="A0A0A9D139"/>
<organism evidence="12">
    <name type="scientific">Arundo donax</name>
    <name type="common">Giant reed</name>
    <name type="synonym">Donax arundinaceus</name>
    <dbReference type="NCBI Taxonomy" id="35708"/>
    <lineage>
        <taxon>Eukaryota</taxon>
        <taxon>Viridiplantae</taxon>
        <taxon>Streptophyta</taxon>
        <taxon>Embryophyta</taxon>
        <taxon>Tracheophyta</taxon>
        <taxon>Spermatophyta</taxon>
        <taxon>Magnoliopsida</taxon>
        <taxon>Liliopsida</taxon>
        <taxon>Poales</taxon>
        <taxon>Poaceae</taxon>
        <taxon>PACMAD clade</taxon>
        <taxon>Arundinoideae</taxon>
        <taxon>Arundineae</taxon>
        <taxon>Arundo</taxon>
    </lineage>
</organism>
<feature type="compositionally biased region" description="Basic and acidic residues" evidence="9">
    <location>
        <begin position="738"/>
        <end position="772"/>
    </location>
</feature>
<dbReference type="Pfam" id="PF23065">
    <property type="entry name" value="PH_SMPa"/>
    <property type="match status" value="1"/>
</dbReference>
<dbReference type="GO" id="GO:0008289">
    <property type="term" value="F:lipid binding"/>
    <property type="evidence" value="ECO:0007669"/>
    <property type="project" value="UniProtKB-KW"/>
</dbReference>
<evidence type="ECO:0000256" key="2">
    <source>
        <dbReference type="ARBA" id="ARBA00022448"/>
    </source>
</evidence>
<evidence type="ECO:0000256" key="9">
    <source>
        <dbReference type="SAM" id="MobiDB-lite"/>
    </source>
</evidence>
<keyword evidence="3" id="KW-0812">Transmembrane</keyword>
<dbReference type="GO" id="GO:0005789">
    <property type="term" value="C:endoplasmic reticulum membrane"/>
    <property type="evidence" value="ECO:0007669"/>
    <property type="project" value="UniProtKB-SubCell"/>
</dbReference>
<reference evidence="12" key="2">
    <citation type="journal article" date="2015" name="Data Brief">
        <title>Shoot transcriptome of the giant reed, Arundo donax.</title>
        <authorList>
            <person name="Barrero R.A."/>
            <person name="Guerrero F.D."/>
            <person name="Moolhuijzen P."/>
            <person name="Goolsby J.A."/>
            <person name="Tidwell J."/>
            <person name="Bellgard S.E."/>
            <person name="Bellgard M.I."/>
        </authorList>
    </citation>
    <scope>NUCLEOTIDE SEQUENCE</scope>
    <source>
        <tissue evidence="12">Shoot tissue taken approximately 20 cm above the soil surface</tissue>
    </source>
</reference>
<name>A0A0A9D139_ARUDO</name>
<comment type="subcellular location">
    <subcellularLocation>
        <location evidence="1">Endoplasmic reticulum membrane</location>
    </subcellularLocation>
</comment>
<keyword evidence="4" id="KW-0256">Endoplasmic reticulum</keyword>
<dbReference type="InterPro" id="IPR057080">
    <property type="entry name" value="PH_SMPa"/>
</dbReference>
<protein>
    <recommendedName>
        <fullName evidence="11">SMP-LTD domain-containing protein</fullName>
    </recommendedName>
</protein>